<keyword evidence="3" id="KW-1185">Reference proteome</keyword>
<evidence type="ECO:0000313" key="2">
    <source>
        <dbReference type="EMBL" id="WFD11656.1"/>
    </source>
</evidence>
<evidence type="ECO:0000313" key="3">
    <source>
        <dbReference type="Proteomes" id="UP001222800"/>
    </source>
</evidence>
<name>A0ABY8EFU8_9FIRM</name>
<keyword evidence="1" id="KW-0812">Transmembrane</keyword>
<feature type="transmembrane region" description="Helical" evidence="1">
    <location>
        <begin position="266"/>
        <end position="284"/>
    </location>
</feature>
<dbReference type="Proteomes" id="UP001222800">
    <property type="component" value="Chromosome"/>
</dbReference>
<sequence length="292" mass="35266">MKNVVLLTVLLFFSIHILSFANEDIDDWKFSKEIYYSDHKEYKSIFLDEEIYRYAKDDLSDLRIINNQNEFVPYYVFNKNSVKIKQVHFNINLENNDTVILINNEDNLNIRDIKIISQDNFKRKYDTYYKNGKYEEFYTVDSGMIYRLNLKNHKEEKNNVITDFNLNYFSKPNIIKIIIHNKDDKPINIDNIHINYYTDKIVFKKDDNKKYKLLFGNKYAKMPSYDIKSYKDYIEKEDQEICNISNLTEQNKNYKEKEYKEINHKLILNIIVILISLILVMIIMRKSTPEEP</sequence>
<evidence type="ECO:0000256" key="1">
    <source>
        <dbReference type="SAM" id="Phobius"/>
    </source>
</evidence>
<organism evidence="2 3">
    <name type="scientific">Tepidibacter hydrothermalis</name>
    <dbReference type="NCBI Taxonomy" id="3036126"/>
    <lineage>
        <taxon>Bacteria</taxon>
        <taxon>Bacillati</taxon>
        <taxon>Bacillota</taxon>
        <taxon>Clostridia</taxon>
        <taxon>Peptostreptococcales</taxon>
        <taxon>Peptostreptococcaceae</taxon>
        <taxon>Tepidibacter</taxon>
    </lineage>
</organism>
<gene>
    <name evidence="2" type="ORF">P4S50_06160</name>
</gene>
<accession>A0ABY8EFU8</accession>
<proteinExistence type="predicted"/>
<keyword evidence="1" id="KW-1133">Transmembrane helix</keyword>
<protein>
    <submittedName>
        <fullName evidence="2">Uncharacterized protein</fullName>
    </submittedName>
</protein>
<keyword evidence="1" id="KW-0472">Membrane</keyword>
<reference evidence="2 3" key="1">
    <citation type="submission" date="2023-03" db="EMBL/GenBank/DDBJ databases">
        <title>Complete genome sequence of Tepidibacter sp. SWIR-1, isolated from a deep-sea hydrothermal vent.</title>
        <authorList>
            <person name="Li X."/>
        </authorList>
    </citation>
    <scope>NUCLEOTIDE SEQUENCE [LARGE SCALE GENOMIC DNA]</scope>
    <source>
        <strain evidence="2 3">SWIR-1</strain>
    </source>
</reference>
<dbReference type="EMBL" id="CP120733">
    <property type="protein sequence ID" value="WFD11656.1"/>
    <property type="molecule type" value="Genomic_DNA"/>
</dbReference>
<dbReference type="RefSeq" id="WP_277733766.1">
    <property type="nucleotide sequence ID" value="NZ_CP120733.1"/>
</dbReference>